<keyword evidence="3" id="KW-0378">Hydrolase</keyword>
<dbReference type="SUPFAM" id="SSF52799">
    <property type="entry name" value="(Phosphotyrosine protein) phosphatases II"/>
    <property type="match status" value="1"/>
</dbReference>
<dbReference type="InterPro" id="IPR000387">
    <property type="entry name" value="Tyr_Pase_dom"/>
</dbReference>
<comment type="caution">
    <text evidence="3">The sequence shown here is derived from an EMBL/GenBank/DDBJ whole genome shotgun (WGS) entry which is preliminary data.</text>
</comment>
<sequence>MTIEGLYNFRDIGGMPIAGGGVTRAGVLYRSAALGGLTPNGIGALAATDIGVVVDFRTDAERQADPDRLPDARPFKTVELALLQGAMNDMTQQLISSGAAPAQADIEQALSSMPTLGALYTGMLAGGAAQFAEVAQLIAVSSSEARTAVLVHCTAGKDRTGVATALMLDAVGADRDAIIADYASSQEHLAGPWADGMLAQVTKMGLPVTPALRTLITGTPPEAIEQALSWVDENHGTSADYLRSGGLNDANLNEMRERLVK</sequence>
<dbReference type="EC" id="3.1.3.48" evidence="3"/>
<dbReference type="PANTHER" id="PTHR31126">
    <property type="entry name" value="TYROSINE-PROTEIN PHOSPHATASE"/>
    <property type="match status" value="1"/>
</dbReference>
<accession>A0A940PV73</accession>
<protein>
    <submittedName>
        <fullName evidence="3">Protein-tyrosine phosphatase</fullName>
        <ecNumber evidence="3">3.1.3.48</ecNumber>
    </submittedName>
</protein>
<evidence type="ECO:0000313" key="3">
    <source>
        <dbReference type="EMBL" id="MBP1325899.1"/>
    </source>
</evidence>
<dbReference type="InterPro" id="IPR029021">
    <property type="entry name" value="Prot-tyrosine_phosphatase-like"/>
</dbReference>
<evidence type="ECO:0000256" key="1">
    <source>
        <dbReference type="ARBA" id="ARBA00009580"/>
    </source>
</evidence>
<reference evidence="3" key="1">
    <citation type="submission" date="2021-02" db="EMBL/GenBank/DDBJ databases">
        <title>Sequencing the genomes of 1000 actinobacteria strains.</title>
        <authorList>
            <person name="Klenk H.-P."/>
        </authorList>
    </citation>
    <scope>NUCLEOTIDE SEQUENCE</scope>
    <source>
        <strain evidence="3">DSM 22850</strain>
    </source>
</reference>
<dbReference type="RefSeq" id="WP_209704890.1">
    <property type="nucleotide sequence ID" value="NZ_JAFIDA010000001.1"/>
</dbReference>
<dbReference type="InterPro" id="IPR016130">
    <property type="entry name" value="Tyr_Pase_AS"/>
</dbReference>
<evidence type="ECO:0000259" key="2">
    <source>
        <dbReference type="PROSITE" id="PS50056"/>
    </source>
</evidence>
<name>A0A940PV73_9MICO</name>
<organism evidence="3 4">
    <name type="scientific">Leucobacter exalbidus</name>
    <dbReference type="NCBI Taxonomy" id="662960"/>
    <lineage>
        <taxon>Bacteria</taxon>
        <taxon>Bacillati</taxon>
        <taxon>Actinomycetota</taxon>
        <taxon>Actinomycetes</taxon>
        <taxon>Micrococcales</taxon>
        <taxon>Microbacteriaceae</taxon>
        <taxon>Leucobacter</taxon>
    </lineage>
</organism>
<dbReference type="Proteomes" id="UP000675163">
    <property type="component" value="Unassembled WGS sequence"/>
</dbReference>
<keyword evidence="4" id="KW-1185">Reference proteome</keyword>
<proteinExistence type="inferred from homology"/>
<gene>
    <name evidence="3" type="ORF">JOF28_001131</name>
</gene>
<dbReference type="GO" id="GO:0004725">
    <property type="term" value="F:protein tyrosine phosphatase activity"/>
    <property type="evidence" value="ECO:0007669"/>
    <property type="project" value="UniProtKB-EC"/>
</dbReference>
<dbReference type="PANTHER" id="PTHR31126:SF1">
    <property type="entry name" value="TYROSINE SPECIFIC PROTEIN PHOSPHATASES DOMAIN-CONTAINING PROTEIN"/>
    <property type="match status" value="1"/>
</dbReference>
<dbReference type="PROSITE" id="PS50056">
    <property type="entry name" value="TYR_PHOSPHATASE_2"/>
    <property type="match status" value="1"/>
</dbReference>
<evidence type="ECO:0000313" key="4">
    <source>
        <dbReference type="Proteomes" id="UP000675163"/>
    </source>
</evidence>
<dbReference type="EMBL" id="JAFIDA010000001">
    <property type="protein sequence ID" value="MBP1325899.1"/>
    <property type="molecule type" value="Genomic_DNA"/>
</dbReference>
<dbReference type="Gene3D" id="3.90.190.10">
    <property type="entry name" value="Protein tyrosine phosphatase superfamily"/>
    <property type="match status" value="1"/>
</dbReference>
<dbReference type="PROSITE" id="PS00383">
    <property type="entry name" value="TYR_PHOSPHATASE_1"/>
    <property type="match status" value="1"/>
</dbReference>
<dbReference type="AlphaFoldDB" id="A0A940PV73"/>
<dbReference type="InterPro" id="IPR026893">
    <property type="entry name" value="Tyr/Ser_Pase_IphP-type"/>
</dbReference>
<comment type="similarity">
    <text evidence="1">Belongs to the protein-tyrosine phosphatase family.</text>
</comment>
<dbReference type="Pfam" id="PF13350">
    <property type="entry name" value="Y_phosphatase3"/>
    <property type="match status" value="1"/>
</dbReference>
<feature type="domain" description="Tyrosine specific protein phosphatases" evidence="2">
    <location>
        <begin position="129"/>
        <end position="168"/>
    </location>
</feature>